<gene>
    <name evidence="2" type="ORF">Purlil1_9349</name>
</gene>
<dbReference type="Proteomes" id="UP001287286">
    <property type="component" value="Unassembled WGS sequence"/>
</dbReference>
<reference evidence="2 3" key="1">
    <citation type="journal article" date="2024" name="Microbiol. Resour. Announc.">
        <title>Genome annotations for the ascomycete fungi Trichoderma harzianum, Trichoderma aggressivum, and Purpureocillium lilacinum.</title>
        <authorList>
            <person name="Beijen E.P.W."/>
            <person name="Ohm R.A."/>
        </authorList>
    </citation>
    <scope>NUCLEOTIDE SEQUENCE [LARGE SCALE GENOMIC DNA]</scope>
    <source>
        <strain evidence="2 3">CBS 150709</strain>
    </source>
</reference>
<proteinExistence type="predicted"/>
<keyword evidence="3" id="KW-1185">Reference proteome</keyword>
<organism evidence="2 3">
    <name type="scientific">Purpureocillium lilacinum</name>
    <name type="common">Paecilomyces lilacinus</name>
    <dbReference type="NCBI Taxonomy" id="33203"/>
    <lineage>
        <taxon>Eukaryota</taxon>
        <taxon>Fungi</taxon>
        <taxon>Dikarya</taxon>
        <taxon>Ascomycota</taxon>
        <taxon>Pezizomycotina</taxon>
        <taxon>Sordariomycetes</taxon>
        <taxon>Hypocreomycetidae</taxon>
        <taxon>Hypocreales</taxon>
        <taxon>Ophiocordycipitaceae</taxon>
        <taxon>Purpureocillium</taxon>
    </lineage>
</organism>
<protein>
    <submittedName>
        <fullName evidence="2">Uncharacterized protein</fullName>
    </submittedName>
</protein>
<sequence>MPRTWCDQDATSKLSYVGIGYGRGVGVHDTLCASSGTSHRGRSTSPDIVISQAKKRHWPQSGAFRLLPLTSTLATRGRLVVKAYRGSVHFEKDSLHATCALRFIQSREDCCAREICFATKLLSSEAGGFDVLPRHGVGCGRPTHHHLGPVITQVCRYEDSLRHIDDIINSEVMVITHIYEGLGALDKASLMQPIVYAGGQHFVQRGASPGVSTAKSTPAGQGTSSVPGAALARESS</sequence>
<evidence type="ECO:0000313" key="3">
    <source>
        <dbReference type="Proteomes" id="UP001287286"/>
    </source>
</evidence>
<feature type="region of interest" description="Disordered" evidence="1">
    <location>
        <begin position="207"/>
        <end position="236"/>
    </location>
</feature>
<dbReference type="EMBL" id="JAWRVI010000042">
    <property type="protein sequence ID" value="KAK4086264.1"/>
    <property type="molecule type" value="Genomic_DNA"/>
</dbReference>
<comment type="caution">
    <text evidence="2">The sequence shown here is derived from an EMBL/GenBank/DDBJ whole genome shotgun (WGS) entry which is preliminary data.</text>
</comment>
<accession>A0ABR0BQE3</accession>
<name>A0ABR0BQE3_PURLI</name>
<evidence type="ECO:0000313" key="2">
    <source>
        <dbReference type="EMBL" id="KAK4086264.1"/>
    </source>
</evidence>
<feature type="compositionally biased region" description="Polar residues" evidence="1">
    <location>
        <begin position="210"/>
        <end position="226"/>
    </location>
</feature>
<evidence type="ECO:0000256" key="1">
    <source>
        <dbReference type="SAM" id="MobiDB-lite"/>
    </source>
</evidence>